<dbReference type="EMBL" id="NMRN01000004">
    <property type="protein sequence ID" value="PAS94826.1"/>
    <property type="molecule type" value="Genomic_DNA"/>
</dbReference>
<gene>
    <name evidence="1" type="ORF">BGI27_17455</name>
    <name evidence="2" type="ORF">CGU29_02705</name>
</gene>
<dbReference type="EMBL" id="MDUX01000111">
    <property type="protein sequence ID" value="KAF7597688.1"/>
    <property type="molecule type" value="Genomic_DNA"/>
</dbReference>
<dbReference type="AlphaFoldDB" id="A0A272EXQ9"/>
<dbReference type="OrthoDB" id="9155906at2"/>
<dbReference type="RefSeq" id="WP_095526063.1">
    <property type="nucleotide sequence ID" value="NZ_MDUX01000111.1"/>
</dbReference>
<evidence type="ECO:0000313" key="3">
    <source>
        <dbReference type="Proteomes" id="UP000216107"/>
    </source>
</evidence>
<reference evidence="1 4" key="1">
    <citation type="submission" date="2016-08" db="EMBL/GenBank/DDBJ databases">
        <title>Candidatus Dactylopiibacterium carminicum genome sequence.</title>
        <authorList>
            <person name="Ramirez-Puebla S.T."/>
            <person name="Ormeno-Orrillo E."/>
            <person name="Vera-Ponce De Leon A."/>
            <person name="Luis L."/>
            <person name="Sanchez-Flores A."/>
            <person name="Monica R."/>
            <person name="Martinez-Romero E."/>
        </authorList>
    </citation>
    <scope>NUCLEOTIDE SEQUENCE [LARGE SCALE GENOMIC DNA]</scope>
    <source>
        <strain evidence="1">END1</strain>
    </source>
</reference>
<dbReference type="Proteomes" id="UP000623509">
    <property type="component" value="Unassembled WGS sequence"/>
</dbReference>
<dbReference type="Proteomes" id="UP000216107">
    <property type="component" value="Unassembled WGS sequence"/>
</dbReference>
<name>A0A272EXQ9_9RHOO</name>
<evidence type="ECO:0000313" key="1">
    <source>
        <dbReference type="EMBL" id="KAF7597688.1"/>
    </source>
</evidence>
<reference evidence="2 3" key="2">
    <citation type="submission" date="2017-07" db="EMBL/GenBank/DDBJ databases">
        <title>Candidatus Dactylopiibacterium carminicum, a nitrogen-fixing symbiont of the cochineal insect Dactylopius coccus and Dactylopius opuntiae (Hemiptera: Coccoidea: Dactylopiidae).</title>
        <authorList>
            <person name="Vera A."/>
        </authorList>
    </citation>
    <scope>NUCLEOTIDE SEQUENCE [LARGE SCALE GENOMIC DNA]</scope>
    <source>
        <strain evidence="2 3">NFDCM</strain>
    </source>
</reference>
<evidence type="ECO:0000313" key="2">
    <source>
        <dbReference type="EMBL" id="PAS94826.1"/>
    </source>
</evidence>
<sequence length="68" mass="7514">MTLLTFRGYGVQASAVTIVAERVLSFSQIDFNGRYGTEIHLDGGLTVRVEEWPQDVKTALEKAQLTGE</sequence>
<protein>
    <submittedName>
        <fullName evidence="2">Uncharacterized protein</fullName>
    </submittedName>
</protein>
<comment type="caution">
    <text evidence="2">The sequence shown here is derived from an EMBL/GenBank/DDBJ whole genome shotgun (WGS) entry which is preliminary data.</text>
</comment>
<keyword evidence="4" id="KW-1185">Reference proteome</keyword>
<organism evidence="2 3">
    <name type="scientific">Candidatus Dactylopiibacterium carminicum</name>
    <dbReference type="NCBI Taxonomy" id="857335"/>
    <lineage>
        <taxon>Bacteria</taxon>
        <taxon>Pseudomonadati</taxon>
        <taxon>Pseudomonadota</taxon>
        <taxon>Betaproteobacteria</taxon>
        <taxon>Rhodocyclales</taxon>
        <taxon>Rhodocyclaceae</taxon>
        <taxon>Candidatus Dactylopiibacterium</taxon>
    </lineage>
</organism>
<proteinExistence type="predicted"/>
<evidence type="ECO:0000313" key="4">
    <source>
        <dbReference type="Proteomes" id="UP000623509"/>
    </source>
</evidence>
<accession>A0A272EXQ9</accession>